<accession>A0A840DAA6</accession>
<evidence type="ECO:0000313" key="3">
    <source>
        <dbReference type="EMBL" id="MCS3709502.1"/>
    </source>
</evidence>
<evidence type="ECO:0000313" key="7">
    <source>
        <dbReference type="EMBL" id="MCS4121801.1"/>
    </source>
</evidence>
<dbReference type="EMBL" id="JANUAE010000003">
    <property type="protein sequence ID" value="MCS3709502.1"/>
    <property type="molecule type" value="Genomic_DNA"/>
</dbReference>
<evidence type="ECO:0000313" key="5">
    <source>
        <dbReference type="EMBL" id="MCS3951094.1"/>
    </source>
</evidence>
<feature type="region of interest" description="Disordered" evidence="1">
    <location>
        <begin position="108"/>
        <end position="131"/>
    </location>
</feature>
<dbReference type="Proteomes" id="UP001155110">
    <property type="component" value="Unassembled WGS sequence"/>
</dbReference>
<evidence type="ECO:0000256" key="1">
    <source>
        <dbReference type="SAM" id="MobiDB-lite"/>
    </source>
</evidence>
<protein>
    <submittedName>
        <fullName evidence="4">Uncharacterized protein</fullName>
    </submittedName>
</protein>
<reference evidence="4" key="1">
    <citation type="submission" date="2022-08" db="EMBL/GenBank/DDBJ databases">
        <title>Genomic Encyclopedia of Type Strains, Phase V (KMG-V): Genome sequencing to study the core and pangenomes of soil and plant-associated prokaryotes.</title>
        <authorList>
            <person name="Whitman W."/>
        </authorList>
    </citation>
    <scope>NUCLEOTIDE SEQUENCE</scope>
    <source>
        <strain evidence="2">0</strain>
        <strain evidence="4">SP2016B</strain>
        <strain evidence="5">SP2017</strain>
        <strain evidence="8">SP3002</strain>
        <strain evidence="6">SP3012</strain>
        <strain evidence="7">SP3026</strain>
        <strain evidence="3">SP3049</strain>
    </source>
</reference>
<proteinExistence type="predicted"/>
<dbReference type="EMBL" id="JANTZM010000010">
    <property type="protein sequence ID" value="MCS4158242.1"/>
    <property type="molecule type" value="Genomic_DNA"/>
</dbReference>
<feature type="compositionally biased region" description="Basic and acidic residues" evidence="1">
    <location>
        <begin position="108"/>
        <end position="120"/>
    </location>
</feature>
<dbReference type="EMBL" id="JANUBF010000003">
    <property type="protein sequence ID" value="MCS4035636.1"/>
    <property type="molecule type" value="Genomic_DNA"/>
</dbReference>
<dbReference type="EMBL" id="JANUBL010000003">
    <property type="protein sequence ID" value="MCS4121801.1"/>
    <property type="molecule type" value="Genomic_DNA"/>
</dbReference>
<name>A0A840DAA6_9BACT</name>
<dbReference type="Proteomes" id="UP001155144">
    <property type="component" value="Unassembled WGS sequence"/>
</dbReference>
<dbReference type="AlphaFoldDB" id="A0A840DAA6"/>
<sequence>MPDDRSAKVIETVADGLRLQVGDLPGDYAPTLLKAEPAAYVVGFTAGVSRAMDVPVGNHTIRTLERGCRQGLPRDGDLGQRLADIAAGIVFDGSVTSDPDLTTIREDGEEEGRAFVEDRSPPSLLDDLVRG</sequence>
<organism evidence="4 9">
    <name type="scientific">Salinibacter ruber</name>
    <dbReference type="NCBI Taxonomy" id="146919"/>
    <lineage>
        <taxon>Bacteria</taxon>
        <taxon>Pseudomonadati</taxon>
        <taxon>Rhodothermota</taxon>
        <taxon>Rhodothermia</taxon>
        <taxon>Rhodothermales</taxon>
        <taxon>Salinibacteraceae</taxon>
        <taxon>Salinibacter</taxon>
    </lineage>
</organism>
<comment type="caution">
    <text evidence="4">The sequence shown here is derived from an EMBL/GenBank/DDBJ whole genome shotgun (WGS) entry which is preliminary data.</text>
</comment>
<dbReference type="Proteomes" id="UP001155040">
    <property type="component" value="Unassembled WGS sequence"/>
</dbReference>
<dbReference type="EMBL" id="JANTYZ010000002">
    <property type="protein sequence ID" value="MCS3864430.1"/>
    <property type="molecule type" value="Genomic_DNA"/>
</dbReference>
<evidence type="ECO:0000313" key="8">
    <source>
        <dbReference type="EMBL" id="MCS4158242.1"/>
    </source>
</evidence>
<evidence type="ECO:0000313" key="6">
    <source>
        <dbReference type="EMBL" id="MCS4035636.1"/>
    </source>
</evidence>
<dbReference type="Proteomes" id="UP001155010">
    <property type="component" value="Unassembled WGS sequence"/>
</dbReference>
<evidence type="ECO:0000313" key="2">
    <source>
        <dbReference type="EMBL" id="MCS3678152.1"/>
    </source>
</evidence>
<dbReference type="GeneID" id="83727351"/>
<dbReference type="EMBL" id="JANUAU010000006">
    <property type="protein sequence ID" value="MCS3678152.1"/>
    <property type="molecule type" value="Genomic_DNA"/>
</dbReference>
<dbReference type="Proteomes" id="UP001155027">
    <property type="component" value="Unassembled WGS sequence"/>
</dbReference>
<evidence type="ECO:0000313" key="9">
    <source>
        <dbReference type="Proteomes" id="UP001155034"/>
    </source>
</evidence>
<dbReference type="Proteomes" id="UP001155034">
    <property type="component" value="Unassembled WGS sequence"/>
</dbReference>
<evidence type="ECO:0000313" key="4">
    <source>
        <dbReference type="EMBL" id="MCS3864430.1"/>
    </source>
</evidence>
<dbReference type="EMBL" id="JANUBB010000003">
    <property type="protein sequence ID" value="MCS3951094.1"/>
    <property type="molecule type" value="Genomic_DNA"/>
</dbReference>
<gene>
    <name evidence="7" type="ORF">GGP45_002154</name>
    <name evidence="3" type="ORF">GGP61_001105</name>
    <name evidence="2" type="ORF">GGP71_002082</name>
    <name evidence="4" type="ORF">GGP82_000976</name>
    <name evidence="5" type="ORF">GGP83_001035</name>
    <name evidence="8" type="ORF">GGP99_002214</name>
    <name evidence="6" type="ORF">GGQ01_000684</name>
</gene>
<dbReference type="Proteomes" id="UP001155057">
    <property type="component" value="Unassembled WGS sequence"/>
</dbReference>
<dbReference type="RefSeq" id="WP_011403207.1">
    <property type="nucleotide sequence ID" value="NZ_CALTRV010000005.1"/>
</dbReference>